<name>A0A014PYE9_9GAMM</name>
<organism evidence="1 2">
    <name type="scientific">Erwinia mallotivora</name>
    <dbReference type="NCBI Taxonomy" id="69222"/>
    <lineage>
        <taxon>Bacteria</taxon>
        <taxon>Pseudomonadati</taxon>
        <taxon>Pseudomonadota</taxon>
        <taxon>Gammaproteobacteria</taxon>
        <taxon>Enterobacterales</taxon>
        <taxon>Erwiniaceae</taxon>
        <taxon>Erwinia</taxon>
    </lineage>
</organism>
<evidence type="ECO:0000313" key="1">
    <source>
        <dbReference type="EMBL" id="EXU76007.1"/>
    </source>
</evidence>
<dbReference type="OrthoDB" id="6418490at2"/>
<protein>
    <recommendedName>
        <fullName evidence="3">Phage regulatory CII family protein</fullName>
    </recommendedName>
</protein>
<dbReference type="Proteomes" id="UP000019918">
    <property type="component" value="Unassembled WGS sequence"/>
</dbReference>
<sequence>MFDYCISKHPHFDEACRAFALRHNMAKLAKRAGMNVQTLRNKLNPEQPHLLTPPEIWLLTDLTEDSALVDGFLAQIHCLPCVPINEVAKDKLPVYVMSATAEIGRVAAGAVSGEVKTTAGRRDAICSINSVTRLMALAAISMQARLQANPAMAGAVDTVTGLGASFGLL</sequence>
<evidence type="ECO:0008006" key="3">
    <source>
        <dbReference type="Google" id="ProtNLM"/>
    </source>
</evidence>
<dbReference type="EMBL" id="JFHN01000041">
    <property type="protein sequence ID" value="EXU76007.1"/>
    <property type="molecule type" value="Genomic_DNA"/>
</dbReference>
<dbReference type="STRING" id="69222.BG55_08055"/>
<evidence type="ECO:0000313" key="2">
    <source>
        <dbReference type="Proteomes" id="UP000019918"/>
    </source>
</evidence>
<dbReference type="Pfam" id="PF06892">
    <property type="entry name" value="Phage_CP76"/>
    <property type="match status" value="1"/>
</dbReference>
<dbReference type="AlphaFoldDB" id="A0A014PYE9"/>
<gene>
    <name evidence="1" type="ORF">BG55_08055</name>
</gene>
<proteinExistence type="predicted"/>
<comment type="caution">
    <text evidence="1">The sequence shown here is derived from an EMBL/GenBank/DDBJ whole genome shotgun (WGS) entry which is preliminary data.</text>
</comment>
<dbReference type="GO" id="GO:0003677">
    <property type="term" value="F:DNA binding"/>
    <property type="evidence" value="ECO:0007669"/>
    <property type="project" value="InterPro"/>
</dbReference>
<reference evidence="1 2" key="1">
    <citation type="submission" date="2014-02" db="EMBL/GenBank/DDBJ databases">
        <title>Draft genome of Erwinia mallotivora strain BT-MARDI, a papaya dieback pathogen.</title>
        <authorList>
            <person name="Redzuan R."/>
            <person name="Abu Bakar N."/>
            <person name="Badrun R."/>
            <person name="Mohd Raih M.F."/>
            <person name="Rozano L."/>
            <person name="Mat Amin N."/>
        </authorList>
    </citation>
    <scope>NUCLEOTIDE SEQUENCE [LARGE SCALE GENOMIC DNA]</scope>
    <source>
        <strain evidence="1 2">BT-MARDI</strain>
    </source>
</reference>
<dbReference type="PATRIC" id="fig|69222.5.peg.1652"/>
<dbReference type="RefSeq" id="WP_034936113.1">
    <property type="nucleotide sequence ID" value="NZ_JFHN01000041.1"/>
</dbReference>
<accession>A0A014PYE9</accession>
<keyword evidence="2" id="KW-1185">Reference proteome</keyword>
<dbReference type="InterPro" id="IPR009679">
    <property type="entry name" value="Phage_186_CII-like"/>
</dbReference>